<dbReference type="AlphaFoldDB" id="A0A316IC89"/>
<evidence type="ECO:0000313" key="1">
    <source>
        <dbReference type="EMBL" id="PWK91132.1"/>
    </source>
</evidence>
<proteinExistence type="predicted"/>
<evidence type="ECO:0000313" key="2">
    <source>
        <dbReference type="Proteomes" id="UP000246005"/>
    </source>
</evidence>
<dbReference type="Proteomes" id="UP000246005">
    <property type="component" value="Unassembled WGS sequence"/>
</dbReference>
<protein>
    <submittedName>
        <fullName evidence="1">Uncharacterized protein</fullName>
    </submittedName>
</protein>
<dbReference type="EMBL" id="QGHB01000001">
    <property type="protein sequence ID" value="PWK91132.1"/>
    <property type="molecule type" value="Genomic_DNA"/>
</dbReference>
<name>A0A316IC89_9PSEU</name>
<dbReference type="RefSeq" id="WP_109631325.1">
    <property type="nucleotide sequence ID" value="NZ_QGHB01000001.1"/>
</dbReference>
<comment type="caution">
    <text evidence="1">The sequence shown here is derived from an EMBL/GenBank/DDBJ whole genome shotgun (WGS) entry which is preliminary data.</text>
</comment>
<organism evidence="1 2">
    <name type="scientific">Lentzea atacamensis</name>
    <dbReference type="NCBI Taxonomy" id="531938"/>
    <lineage>
        <taxon>Bacteria</taxon>
        <taxon>Bacillati</taxon>
        <taxon>Actinomycetota</taxon>
        <taxon>Actinomycetes</taxon>
        <taxon>Pseudonocardiales</taxon>
        <taxon>Pseudonocardiaceae</taxon>
        <taxon>Lentzea</taxon>
    </lineage>
</organism>
<sequence>MTDLDPLLRRAAALVPDEARSDAGLSRADVEEYLDHDEFEVAHGILADLHDGAWQGEEFWALPAEAAGLMRLR</sequence>
<gene>
    <name evidence="1" type="ORF">C8D88_1011163</name>
</gene>
<accession>A0A316IC89</accession>
<reference evidence="1 2" key="1">
    <citation type="submission" date="2018-05" db="EMBL/GenBank/DDBJ databases">
        <title>Genomic Encyclopedia of Type Strains, Phase IV (KMG-IV): sequencing the most valuable type-strain genomes for metagenomic binning, comparative biology and taxonomic classification.</title>
        <authorList>
            <person name="Goeker M."/>
        </authorList>
    </citation>
    <scope>NUCLEOTIDE SEQUENCE [LARGE SCALE GENOMIC DNA]</scope>
    <source>
        <strain evidence="1 2">DSM 45480</strain>
    </source>
</reference>